<gene>
    <name evidence="4" type="ORF">X975_02473</name>
</gene>
<dbReference type="OrthoDB" id="445677at2759"/>
<dbReference type="STRING" id="407821.A0A087V1K7"/>
<dbReference type="PANTHER" id="PTHR48407">
    <property type="entry name" value="CRANIOFACIAL DEVELOPMENT PROTEIN 1"/>
    <property type="match status" value="1"/>
</dbReference>
<dbReference type="PROSITE" id="PS51279">
    <property type="entry name" value="BCNT_C"/>
    <property type="match status" value="1"/>
</dbReference>
<dbReference type="AlphaFoldDB" id="A0A087V1K7"/>
<sequence>MTTLQKSLLDWKTFKKEEGLEEDLEQYNRGRGGYLEKQKFLQRSDLRRFELEKNARLSKYRKT</sequence>
<organism evidence="4 5">
    <name type="scientific">Stegodyphus mimosarum</name>
    <name type="common">African social velvet spider</name>
    <dbReference type="NCBI Taxonomy" id="407821"/>
    <lineage>
        <taxon>Eukaryota</taxon>
        <taxon>Metazoa</taxon>
        <taxon>Ecdysozoa</taxon>
        <taxon>Arthropoda</taxon>
        <taxon>Chelicerata</taxon>
        <taxon>Arachnida</taxon>
        <taxon>Araneae</taxon>
        <taxon>Araneomorphae</taxon>
        <taxon>Entelegynae</taxon>
        <taxon>Eresoidea</taxon>
        <taxon>Eresidae</taxon>
        <taxon>Stegodyphus</taxon>
    </lineage>
</organism>
<accession>A0A087V1K7</accession>
<dbReference type="Pfam" id="PF07572">
    <property type="entry name" value="BCNT"/>
    <property type="match status" value="1"/>
</dbReference>
<evidence type="ECO:0000313" key="5">
    <source>
        <dbReference type="Proteomes" id="UP000054359"/>
    </source>
</evidence>
<dbReference type="InterPro" id="IPR011421">
    <property type="entry name" value="BCNT-C"/>
</dbReference>
<feature type="non-terminal residue" evidence="4">
    <location>
        <position position="63"/>
    </location>
</feature>
<reference evidence="4 5" key="1">
    <citation type="submission" date="2013-11" db="EMBL/GenBank/DDBJ databases">
        <title>Genome sequencing of Stegodyphus mimosarum.</title>
        <authorList>
            <person name="Bechsgaard J."/>
        </authorList>
    </citation>
    <scope>NUCLEOTIDE SEQUENCE [LARGE SCALE GENOMIC DNA]</scope>
</reference>
<dbReference type="EMBL" id="KL863682">
    <property type="protein sequence ID" value="KFM83496.1"/>
    <property type="molecule type" value="Genomic_DNA"/>
</dbReference>
<proteinExistence type="predicted"/>
<evidence type="ECO:0000259" key="3">
    <source>
        <dbReference type="PROSITE" id="PS51279"/>
    </source>
</evidence>
<dbReference type="PANTHER" id="PTHR48407:SF1">
    <property type="entry name" value="CRANIOFACIAL DEVELOPMENT PROTEIN 1"/>
    <property type="match status" value="1"/>
</dbReference>
<protein>
    <recommendedName>
        <fullName evidence="1">Craniofacial development protein 1</fullName>
    </recommendedName>
    <alternativeName>
        <fullName evidence="2">Bucentaur</fullName>
    </alternativeName>
</protein>
<name>A0A087V1K7_STEMI</name>
<keyword evidence="5" id="KW-1185">Reference proteome</keyword>
<evidence type="ECO:0000256" key="2">
    <source>
        <dbReference type="ARBA" id="ARBA00030244"/>
    </source>
</evidence>
<evidence type="ECO:0000256" key="1">
    <source>
        <dbReference type="ARBA" id="ARBA00019033"/>
    </source>
</evidence>
<dbReference type="Proteomes" id="UP000054359">
    <property type="component" value="Unassembled WGS sequence"/>
</dbReference>
<evidence type="ECO:0000313" key="4">
    <source>
        <dbReference type="EMBL" id="KFM83496.1"/>
    </source>
</evidence>
<feature type="domain" description="BCNT-C" evidence="3">
    <location>
        <begin position="1"/>
        <end position="62"/>
    </location>
</feature>
<dbReference type="InterPro" id="IPR027124">
    <property type="entry name" value="Swc5/CFDP1/2"/>
</dbReference>